<feature type="transmembrane region" description="Helical" evidence="1">
    <location>
        <begin position="96"/>
        <end position="120"/>
    </location>
</feature>
<dbReference type="CDD" id="cd07302">
    <property type="entry name" value="CHD"/>
    <property type="match status" value="1"/>
</dbReference>
<proteinExistence type="predicted"/>
<keyword evidence="1" id="KW-0472">Membrane</keyword>
<dbReference type="AlphaFoldDB" id="A0A0F8XIF6"/>
<dbReference type="GO" id="GO:0035556">
    <property type="term" value="P:intracellular signal transduction"/>
    <property type="evidence" value="ECO:0007669"/>
    <property type="project" value="InterPro"/>
</dbReference>
<name>A0A0F8XIF6_9ZZZZ</name>
<feature type="transmembrane region" description="Helical" evidence="1">
    <location>
        <begin position="53"/>
        <end position="76"/>
    </location>
</feature>
<dbReference type="PANTHER" id="PTHR43081">
    <property type="entry name" value="ADENYLATE CYCLASE, TERMINAL-DIFFERENTIATION SPECIFIC-RELATED"/>
    <property type="match status" value="1"/>
</dbReference>
<comment type="caution">
    <text evidence="3">The sequence shown here is derived from an EMBL/GenBank/DDBJ whole genome shotgun (WGS) entry which is preliminary data.</text>
</comment>
<dbReference type="InterPro" id="IPR050697">
    <property type="entry name" value="Adenylyl/Guanylyl_Cyclase_3/4"/>
</dbReference>
<keyword evidence="1" id="KW-1133">Transmembrane helix</keyword>
<protein>
    <recommendedName>
        <fullName evidence="2">Guanylate cyclase domain-containing protein</fullName>
    </recommendedName>
</protein>
<dbReference type="SUPFAM" id="SSF55073">
    <property type="entry name" value="Nucleotide cyclase"/>
    <property type="match status" value="1"/>
</dbReference>
<reference evidence="3" key="1">
    <citation type="journal article" date="2015" name="Nature">
        <title>Complex archaea that bridge the gap between prokaryotes and eukaryotes.</title>
        <authorList>
            <person name="Spang A."/>
            <person name="Saw J.H."/>
            <person name="Jorgensen S.L."/>
            <person name="Zaremba-Niedzwiedzka K."/>
            <person name="Martijn J."/>
            <person name="Lind A.E."/>
            <person name="van Eijk R."/>
            <person name="Schleper C."/>
            <person name="Guy L."/>
            <person name="Ettema T.J."/>
        </authorList>
    </citation>
    <scope>NUCLEOTIDE SEQUENCE</scope>
</reference>
<dbReference type="GO" id="GO:0009190">
    <property type="term" value="P:cyclic nucleotide biosynthetic process"/>
    <property type="evidence" value="ECO:0007669"/>
    <property type="project" value="InterPro"/>
</dbReference>
<evidence type="ECO:0000256" key="1">
    <source>
        <dbReference type="SAM" id="Phobius"/>
    </source>
</evidence>
<dbReference type="Gene3D" id="3.30.70.1230">
    <property type="entry name" value="Nucleotide cyclase"/>
    <property type="match status" value="1"/>
</dbReference>
<keyword evidence="1" id="KW-0812">Transmembrane</keyword>
<accession>A0A0F8XIF6</accession>
<evidence type="ECO:0000313" key="3">
    <source>
        <dbReference type="EMBL" id="KKK60855.1"/>
    </source>
</evidence>
<feature type="transmembrane region" description="Helical" evidence="1">
    <location>
        <begin position="14"/>
        <end position="41"/>
    </location>
</feature>
<dbReference type="PANTHER" id="PTHR43081:SF1">
    <property type="entry name" value="ADENYLATE CYCLASE, TERMINAL-DIFFERENTIATION SPECIFIC"/>
    <property type="match status" value="1"/>
</dbReference>
<dbReference type="Pfam" id="PF00211">
    <property type="entry name" value="Guanylate_cyc"/>
    <property type="match status" value="1"/>
</dbReference>
<feature type="domain" description="Guanylate cyclase" evidence="2">
    <location>
        <begin position="148"/>
        <end position="277"/>
    </location>
</feature>
<evidence type="ECO:0000259" key="2">
    <source>
        <dbReference type="PROSITE" id="PS50125"/>
    </source>
</evidence>
<dbReference type="InterPro" id="IPR029787">
    <property type="entry name" value="Nucleotide_cyclase"/>
</dbReference>
<organism evidence="3">
    <name type="scientific">marine sediment metagenome</name>
    <dbReference type="NCBI Taxonomy" id="412755"/>
    <lineage>
        <taxon>unclassified sequences</taxon>
        <taxon>metagenomes</taxon>
        <taxon>ecological metagenomes</taxon>
    </lineage>
</organism>
<sequence>FGFKSEIEGEHYSFLRILIAVSLNCVIGGTLLGSLEVLYLSKLLRKKPFGITLLIKTATYLMFMLFFISMYTLYTYSSEINKPLLSGDVLKLYVDYLFSARLVMEIIFWSIACMAALFILQVSDKFGQGVLISFLLGKYHRPKEDNRIFMFMDLKSSTTYAEKLGHIKYSQFIQDCFFDITDVITKYDAKIYQYVGDEVVLSWSIKEGIEHGHCINTFFAYDALIKSKRNYYENEYGIIPEFKAGLHLGKVTVAEVGEIKKELAYHGDVLNTAARIQGKCNDFQKRLLISESMKTKLENQHLFDFLGIGDVSLKGKAKALNLYEVKPV</sequence>
<feature type="non-terminal residue" evidence="3">
    <location>
        <position position="1"/>
    </location>
</feature>
<dbReference type="PROSITE" id="PS50125">
    <property type="entry name" value="GUANYLATE_CYCLASE_2"/>
    <property type="match status" value="1"/>
</dbReference>
<gene>
    <name evidence="3" type="ORF">LCGC14_3020180</name>
</gene>
<dbReference type="EMBL" id="LAZR01062763">
    <property type="protein sequence ID" value="KKK60855.1"/>
    <property type="molecule type" value="Genomic_DNA"/>
</dbReference>
<dbReference type="InterPro" id="IPR001054">
    <property type="entry name" value="A/G_cyclase"/>
</dbReference>